<evidence type="ECO:0000259" key="1">
    <source>
        <dbReference type="Pfam" id="PF03372"/>
    </source>
</evidence>
<dbReference type="GO" id="GO:0016020">
    <property type="term" value="C:membrane"/>
    <property type="evidence" value="ECO:0007669"/>
    <property type="project" value="GOC"/>
</dbReference>
<dbReference type="GO" id="GO:0004519">
    <property type="term" value="F:endonuclease activity"/>
    <property type="evidence" value="ECO:0007669"/>
    <property type="project" value="UniProtKB-KW"/>
</dbReference>
<evidence type="ECO:0000313" key="3">
    <source>
        <dbReference type="Proteomes" id="UP000295066"/>
    </source>
</evidence>
<keyword evidence="2" id="KW-0269">Exonuclease</keyword>
<dbReference type="RefSeq" id="WP_133958812.1">
    <property type="nucleotide sequence ID" value="NZ_SORI01000020.1"/>
</dbReference>
<accession>A0A4R8M1L8</accession>
<dbReference type="PANTHER" id="PTHR14859:SF1">
    <property type="entry name" value="PGAP2-INTERACTING PROTEIN"/>
    <property type="match status" value="1"/>
</dbReference>
<keyword evidence="2" id="KW-0540">Nuclease</keyword>
<dbReference type="InterPro" id="IPR005135">
    <property type="entry name" value="Endo/exonuclease/phosphatase"/>
</dbReference>
<dbReference type="AlphaFoldDB" id="A0A4R8M1L8"/>
<dbReference type="OrthoDB" id="155529at2"/>
<keyword evidence="2" id="KW-0378">Hydrolase</keyword>
<dbReference type="EMBL" id="SORI01000020">
    <property type="protein sequence ID" value="TDY55954.1"/>
    <property type="molecule type" value="Genomic_DNA"/>
</dbReference>
<dbReference type="GO" id="GO:0006506">
    <property type="term" value="P:GPI anchor biosynthetic process"/>
    <property type="evidence" value="ECO:0007669"/>
    <property type="project" value="TreeGrafter"/>
</dbReference>
<keyword evidence="3" id="KW-1185">Reference proteome</keyword>
<feature type="domain" description="Endonuclease/exonuclease/phosphatase" evidence="1">
    <location>
        <begin position="32"/>
        <end position="234"/>
    </location>
</feature>
<keyword evidence="2" id="KW-0255">Endonuclease</keyword>
<evidence type="ECO:0000313" key="2">
    <source>
        <dbReference type="EMBL" id="TDY55954.1"/>
    </source>
</evidence>
<protein>
    <submittedName>
        <fullName evidence="2">Endonuclease/exonuclease/phosphatase family metal-dependent hydrolase</fullName>
    </submittedName>
</protein>
<sequence length="253" mass="28577">MRLVLYNIRYGTGTGWDYHFPFPFSGCLRKTEGRFRRISDFISKLKPDLVGLVEADSGSYRQNGECQAELMAARLNAESVFACKYHHESLVSRTPLLKSQGNAVVTRLPILSSREHYLSRGVKRTLLEVEFQDFTLFLAHLSLGYGARKIQIGEVADRCRQAKKPVILAGDGNIYAGEKELRPLFRKGLFRNANDGNVPTYPSRLPALALDFVLYSEGIDMKKFRVPQVRYSDHLPLVCDFTPEGRGREALAS</sequence>
<name>A0A4R8M1L8_9BACT</name>
<dbReference type="Proteomes" id="UP000295066">
    <property type="component" value="Unassembled WGS sequence"/>
</dbReference>
<dbReference type="InterPro" id="IPR036691">
    <property type="entry name" value="Endo/exonu/phosph_ase_sf"/>
</dbReference>
<comment type="caution">
    <text evidence="2">The sequence shown here is derived from an EMBL/GenBank/DDBJ whole genome shotgun (WGS) entry which is preliminary data.</text>
</comment>
<dbReference type="PANTHER" id="PTHR14859">
    <property type="entry name" value="CALCOFLUOR WHITE HYPERSENSITIVE PROTEIN PRECURSOR"/>
    <property type="match status" value="1"/>
</dbReference>
<dbReference type="Gene3D" id="3.60.10.10">
    <property type="entry name" value="Endonuclease/exonuclease/phosphatase"/>
    <property type="match status" value="1"/>
</dbReference>
<gene>
    <name evidence="2" type="ORF">C8D99_12035</name>
</gene>
<dbReference type="Pfam" id="PF03372">
    <property type="entry name" value="Exo_endo_phos"/>
    <property type="match status" value="1"/>
</dbReference>
<reference evidence="2 3" key="1">
    <citation type="submission" date="2019-03" db="EMBL/GenBank/DDBJ databases">
        <title>Genomic Encyclopedia of Type Strains, Phase IV (KMG-IV): sequencing the most valuable type-strain genomes for metagenomic binning, comparative biology and taxonomic classification.</title>
        <authorList>
            <person name="Goeker M."/>
        </authorList>
    </citation>
    <scope>NUCLEOTIDE SEQUENCE [LARGE SCALE GENOMIC DNA]</scope>
    <source>
        <strain evidence="2 3">DSM 25964</strain>
    </source>
</reference>
<organism evidence="2 3">
    <name type="scientific">Aminivibrio pyruvatiphilus</name>
    <dbReference type="NCBI Taxonomy" id="1005740"/>
    <lineage>
        <taxon>Bacteria</taxon>
        <taxon>Thermotogati</taxon>
        <taxon>Synergistota</taxon>
        <taxon>Synergistia</taxon>
        <taxon>Synergistales</taxon>
        <taxon>Aminobacteriaceae</taxon>
        <taxon>Aminivibrio</taxon>
    </lineage>
</organism>
<dbReference type="SUPFAM" id="SSF56219">
    <property type="entry name" value="DNase I-like"/>
    <property type="match status" value="1"/>
</dbReference>
<dbReference type="GO" id="GO:0004527">
    <property type="term" value="F:exonuclease activity"/>
    <property type="evidence" value="ECO:0007669"/>
    <property type="project" value="UniProtKB-KW"/>
</dbReference>
<proteinExistence type="predicted"/>
<dbReference type="InterPro" id="IPR051916">
    <property type="entry name" value="GPI-anchor_lipid_remodeler"/>
</dbReference>